<evidence type="ECO:0000313" key="3">
    <source>
        <dbReference type="Proteomes" id="UP000789390"/>
    </source>
</evidence>
<keyword evidence="3" id="KW-1185">Reference proteome</keyword>
<name>A0A8J2RIV1_9CRUS</name>
<proteinExistence type="predicted"/>
<feature type="region of interest" description="Disordered" evidence="1">
    <location>
        <begin position="1"/>
        <end position="26"/>
    </location>
</feature>
<organism evidence="2 3">
    <name type="scientific">Daphnia galeata</name>
    <dbReference type="NCBI Taxonomy" id="27404"/>
    <lineage>
        <taxon>Eukaryota</taxon>
        <taxon>Metazoa</taxon>
        <taxon>Ecdysozoa</taxon>
        <taxon>Arthropoda</taxon>
        <taxon>Crustacea</taxon>
        <taxon>Branchiopoda</taxon>
        <taxon>Diplostraca</taxon>
        <taxon>Cladocera</taxon>
        <taxon>Anomopoda</taxon>
        <taxon>Daphniidae</taxon>
        <taxon>Daphnia</taxon>
    </lineage>
</organism>
<protein>
    <submittedName>
        <fullName evidence="2">Uncharacterized protein</fullName>
    </submittedName>
</protein>
<feature type="compositionally biased region" description="Polar residues" evidence="1">
    <location>
        <begin position="1"/>
        <end position="12"/>
    </location>
</feature>
<feature type="compositionally biased region" description="Polar residues" evidence="1">
    <location>
        <begin position="340"/>
        <end position="354"/>
    </location>
</feature>
<evidence type="ECO:0000256" key="1">
    <source>
        <dbReference type="SAM" id="MobiDB-lite"/>
    </source>
</evidence>
<comment type="caution">
    <text evidence="2">The sequence shown here is derived from an EMBL/GenBank/DDBJ whole genome shotgun (WGS) entry which is preliminary data.</text>
</comment>
<accession>A0A8J2RIV1</accession>
<evidence type="ECO:0000313" key="2">
    <source>
        <dbReference type="EMBL" id="CAH0102611.1"/>
    </source>
</evidence>
<dbReference type="Proteomes" id="UP000789390">
    <property type="component" value="Unassembled WGS sequence"/>
</dbReference>
<reference evidence="2" key="1">
    <citation type="submission" date="2021-11" db="EMBL/GenBank/DDBJ databases">
        <authorList>
            <person name="Schell T."/>
        </authorList>
    </citation>
    <scope>NUCLEOTIDE SEQUENCE</scope>
    <source>
        <strain evidence="2">M5</strain>
    </source>
</reference>
<sequence>MEFPTTTNNVGGSNMKPPEQSTFSTKNSFETTGVQNCGGSYGTESLQQTYGTSLGLGNSKMSSYGPHAGMQNHSSILNHGFSTGCELGTSLVNPTGGYSAYLQEHTNSVPPSNTYSWQQHYAPPRYYYNYPTTATTGESNADVNEAYTLHSMDSVKQTAPVEPVASLSAPGSSLRPTRVEGTPTNKISTSTENGVPEETMTQVNFQVGRIKEHWTESYTSAGDDKNVFPDDSELFFDIIETQECGEHRVKRVVQSMVPTTWLSNDGKQSEGEGGGRGSRTKVANKRNADSTNDEPVESMPPPDKRVRKQKSTNANETVVTRPPKPILKKPSSIFRPFHQGSGSSTNHVNGTSEG</sequence>
<gene>
    <name evidence="2" type="ORF">DGAL_LOCUS5048</name>
</gene>
<feature type="compositionally biased region" description="Polar residues" evidence="1">
    <location>
        <begin position="182"/>
        <end position="193"/>
    </location>
</feature>
<dbReference type="EMBL" id="CAKKLH010000089">
    <property type="protein sequence ID" value="CAH0102611.1"/>
    <property type="molecule type" value="Genomic_DNA"/>
</dbReference>
<feature type="region of interest" description="Disordered" evidence="1">
    <location>
        <begin position="261"/>
        <end position="354"/>
    </location>
</feature>
<feature type="region of interest" description="Disordered" evidence="1">
    <location>
        <begin position="165"/>
        <end position="193"/>
    </location>
</feature>
<dbReference type="AlphaFoldDB" id="A0A8J2RIV1"/>